<dbReference type="InterPro" id="IPR018528">
    <property type="entry name" value="Preph_deHydtase_CS"/>
</dbReference>
<dbReference type="SUPFAM" id="SSF55021">
    <property type="entry name" value="ACT-like"/>
    <property type="match status" value="1"/>
</dbReference>
<dbReference type="NCBIfam" id="TIGR01805">
    <property type="entry name" value="CM_mono_grmpos"/>
    <property type="match status" value="1"/>
</dbReference>
<evidence type="ECO:0000256" key="10">
    <source>
        <dbReference type="ARBA" id="ARBA00022605"/>
    </source>
</evidence>
<keyword evidence="11" id="KW-0057">Aromatic amino acid biosynthesis</keyword>
<dbReference type="NCBIfam" id="NF008865">
    <property type="entry name" value="PRK11898.1"/>
    <property type="match status" value="1"/>
</dbReference>
<reference evidence="23" key="1">
    <citation type="submission" date="2021-01" db="EMBL/GenBank/DDBJ databases">
        <title>Genome public.</title>
        <authorList>
            <person name="Liu C."/>
            <person name="Sun Q."/>
        </authorList>
    </citation>
    <scope>NUCLEOTIDE SEQUENCE</scope>
    <source>
        <strain evidence="23">YIM B02565</strain>
    </source>
</reference>
<dbReference type="Pfam" id="PF01817">
    <property type="entry name" value="CM_2"/>
    <property type="match status" value="1"/>
</dbReference>
<comment type="subcellular location">
    <subcellularLocation>
        <location evidence="3">Cytoplasm</location>
    </subcellularLocation>
</comment>
<comment type="catalytic activity">
    <reaction evidence="18">
        <text>prephenate + H(+) = 3-phenylpyruvate + CO2 + H2O</text>
        <dbReference type="Rhea" id="RHEA:21648"/>
        <dbReference type="ChEBI" id="CHEBI:15377"/>
        <dbReference type="ChEBI" id="CHEBI:15378"/>
        <dbReference type="ChEBI" id="CHEBI:16526"/>
        <dbReference type="ChEBI" id="CHEBI:18005"/>
        <dbReference type="ChEBI" id="CHEBI:29934"/>
        <dbReference type="EC" id="4.2.1.51"/>
    </reaction>
</comment>
<evidence type="ECO:0000256" key="16">
    <source>
        <dbReference type="ARBA" id="ARBA00031175"/>
    </source>
</evidence>
<dbReference type="InterPro" id="IPR001086">
    <property type="entry name" value="Preph_deHydtase"/>
</dbReference>
<proteinExistence type="predicted"/>
<dbReference type="SUPFAM" id="SSF53850">
    <property type="entry name" value="Periplasmic binding protein-like II"/>
    <property type="match status" value="1"/>
</dbReference>
<keyword evidence="12" id="KW-0584">Phenylalanine biosynthesis</keyword>
<feature type="site" description="Essential for prephenate dehydratase activity" evidence="19">
    <location>
        <position position="281"/>
    </location>
</feature>
<name>A0A937FIA6_9CLOT</name>
<comment type="function">
    <text evidence="2">Catalyzes the Claisen rearrangement of chorismate to prephenate and the decarboxylation/dehydration of prephenate to phenylpyruvate.</text>
</comment>
<dbReference type="SMART" id="SM00830">
    <property type="entry name" value="CM_2"/>
    <property type="match status" value="1"/>
</dbReference>
<sequence length="381" mass="43808">MDGLEGWRKKIDEIDRELMDLFERRMALVANVAKYKEENNLPIFQEDREKLVIEKNLNYIKREELKKYAEEFLQSLMDVSKEYQREKVINGKNKIKIAEVDQPSEKIDNLKIGYGGTEGSFSEEALLKYFGENHKRKSYEEFEGVFVGLKNGEIDYGVVPIENSSTGAVNDVYDLLRKYGFYIVGEESISITQHLLGCRGAKIDLIKEVYSHTQGLQQSSNFLKKYPVWKKIPNNNTAIAAKLISETNDCTKAAIASKRAASIYGLEILKENINNEESNHTRFIVIGKDIENSKEKDRISVVFTLENKVGTLFNMLSYINRNGLNMVKIESRPVGKEPWKYYFYIDFQGNLEEDSVNNTLNLIQKNSSYYRLLGAFKGVSL</sequence>
<keyword evidence="10" id="KW-0028">Amino-acid biosynthesis</keyword>
<evidence type="ECO:0000256" key="6">
    <source>
        <dbReference type="ARBA" id="ARBA00013147"/>
    </source>
</evidence>
<evidence type="ECO:0000256" key="7">
    <source>
        <dbReference type="ARBA" id="ARBA00014401"/>
    </source>
</evidence>
<evidence type="ECO:0000313" key="23">
    <source>
        <dbReference type="EMBL" id="MBL4933964.1"/>
    </source>
</evidence>
<dbReference type="PROSITE" id="PS00857">
    <property type="entry name" value="PREPHENATE_DEHYDR_1"/>
    <property type="match status" value="1"/>
</dbReference>
<keyword evidence="14 23" id="KW-0456">Lyase</keyword>
<dbReference type="CDD" id="cd04905">
    <property type="entry name" value="ACT_CM-PDT"/>
    <property type="match status" value="1"/>
</dbReference>
<comment type="caution">
    <text evidence="23">The sequence shown here is derived from an EMBL/GenBank/DDBJ whole genome shotgun (WGS) entry which is preliminary data.</text>
</comment>
<keyword evidence="13" id="KW-0413">Isomerase</keyword>
<dbReference type="PROSITE" id="PS51671">
    <property type="entry name" value="ACT"/>
    <property type="match status" value="1"/>
</dbReference>
<evidence type="ECO:0000259" key="21">
    <source>
        <dbReference type="PROSITE" id="PS51171"/>
    </source>
</evidence>
<dbReference type="Gene3D" id="3.30.70.260">
    <property type="match status" value="1"/>
</dbReference>
<dbReference type="InterPro" id="IPR008242">
    <property type="entry name" value="Chor_mutase/pphenate_deHydtase"/>
</dbReference>
<comment type="catalytic activity">
    <reaction evidence="1">
        <text>chorismate = prephenate</text>
        <dbReference type="Rhea" id="RHEA:13897"/>
        <dbReference type="ChEBI" id="CHEBI:29748"/>
        <dbReference type="ChEBI" id="CHEBI:29934"/>
        <dbReference type="EC" id="5.4.99.5"/>
    </reaction>
</comment>
<evidence type="ECO:0000256" key="19">
    <source>
        <dbReference type="PIRSR" id="PIRSR001500-2"/>
    </source>
</evidence>
<dbReference type="RefSeq" id="WP_202769426.1">
    <property type="nucleotide sequence ID" value="NZ_JAESWA010000029.1"/>
</dbReference>
<evidence type="ECO:0000256" key="11">
    <source>
        <dbReference type="ARBA" id="ARBA00023141"/>
    </source>
</evidence>
<dbReference type="EC" id="4.2.1.51" evidence="6"/>
<keyword evidence="24" id="KW-1185">Reference proteome</keyword>
<feature type="domain" description="Chorismate mutase" evidence="20">
    <location>
        <begin position="1"/>
        <end position="88"/>
    </location>
</feature>
<dbReference type="AlphaFoldDB" id="A0A937FIA6"/>
<dbReference type="InterPro" id="IPR002701">
    <property type="entry name" value="CM_II_prokaryot"/>
</dbReference>
<dbReference type="GO" id="GO:0009094">
    <property type="term" value="P:L-phenylalanine biosynthetic process"/>
    <property type="evidence" value="ECO:0007669"/>
    <property type="project" value="UniProtKB-KW"/>
</dbReference>
<evidence type="ECO:0000256" key="2">
    <source>
        <dbReference type="ARBA" id="ARBA00002364"/>
    </source>
</evidence>
<dbReference type="InterPro" id="IPR036263">
    <property type="entry name" value="Chorismate_II_sf"/>
</dbReference>
<evidence type="ECO:0000313" key="24">
    <source>
        <dbReference type="Proteomes" id="UP000623681"/>
    </source>
</evidence>
<accession>A0A937FIA6</accession>
<gene>
    <name evidence="23" type="primary">pheA</name>
    <name evidence="23" type="ORF">JK634_19435</name>
</gene>
<dbReference type="Gene3D" id="1.20.59.10">
    <property type="entry name" value="Chorismate mutase"/>
    <property type="match status" value="1"/>
</dbReference>
<evidence type="ECO:0000256" key="3">
    <source>
        <dbReference type="ARBA" id="ARBA00004496"/>
    </source>
</evidence>
<feature type="domain" description="ACT" evidence="22">
    <location>
        <begin position="300"/>
        <end position="381"/>
    </location>
</feature>
<comment type="pathway">
    <text evidence="4">Amino-acid biosynthesis; L-phenylalanine biosynthesis; phenylpyruvate from prephenate: step 1/1.</text>
</comment>
<dbReference type="GO" id="GO:0004664">
    <property type="term" value="F:prephenate dehydratase activity"/>
    <property type="evidence" value="ECO:0007669"/>
    <property type="project" value="UniProtKB-EC"/>
</dbReference>
<dbReference type="Pfam" id="PF00800">
    <property type="entry name" value="PDT"/>
    <property type="match status" value="1"/>
</dbReference>
<dbReference type="InterPro" id="IPR036979">
    <property type="entry name" value="CM_dom_sf"/>
</dbReference>
<dbReference type="GO" id="GO:0046417">
    <property type="term" value="P:chorismate metabolic process"/>
    <property type="evidence" value="ECO:0007669"/>
    <property type="project" value="InterPro"/>
</dbReference>
<dbReference type="SUPFAM" id="SSF48600">
    <property type="entry name" value="Chorismate mutase II"/>
    <property type="match status" value="1"/>
</dbReference>
<keyword evidence="15" id="KW-0511">Multifunctional enzyme</keyword>
<dbReference type="PROSITE" id="PS51171">
    <property type="entry name" value="PREPHENATE_DEHYDR_3"/>
    <property type="match status" value="1"/>
</dbReference>
<evidence type="ECO:0000256" key="17">
    <source>
        <dbReference type="ARBA" id="ARBA00031520"/>
    </source>
</evidence>
<evidence type="ECO:0000259" key="20">
    <source>
        <dbReference type="PROSITE" id="PS51168"/>
    </source>
</evidence>
<dbReference type="PANTHER" id="PTHR21022:SF19">
    <property type="entry name" value="PREPHENATE DEHYDRATASE-RELATED"/>
    <property type="match status" value="1"/>
</dbReference>
<dbReference type="Gene3D" id="3.40.190.10">
    <property type="entry name" value="Periplasmic binding protein-like II"/>
    <property type="match status" value="2"/>
</dbReference>
<evidence type="ECO:0000256" key="4">
    <source>
        <dbReference type="ARBA" id="ARBA00004741"/>
    </source>
</evidence>
<dbReference type="EMBL" id="JAESWA010000029">
    <property type="protein sequence ID" value="MBL4933964.1"/>
    <property type="molecule type" value="Genomic_DNA"/>
</dbReference>
<dbReference type="InterPro" id="IPR002912">
    <property type="entry name" value="ACT_dom"/>
</dbReference>
<protein>
    <recommendedName>
        <fullName evidence="7">Bifunctional chorismate mutase/prephenate dehydratase</fullName>
        <ecNumber evidence="6">4.2.1.51</ecNumber>
    </recommendedName>
    <alternativeName>
        <fullName evidence="17">Chorismate mutase-prephenate dehydratase</fullName>
    </alternativeName>
    <alternativeName>
        <fullName evidence="8">Prephenate dehydratase</fullName>
    </alternativeName>
    <alternativeName>
        <fullName evidence="16">p-protein</fullName>
    </alternativeName>
</protein>
<evidence type="ECO:0000256" key="18">
    <source>
        <dbReference type="ARBA" id="ARBA00047848"/>
    </source>
</evidence>
<evidence type="ECO:0000256" key="12">
    <source>
        <dbReference type="ARBA" id="ARBA00023222"/>
    </source>
</evidence>
<evidence type="ECO:0000256" key="9">
    <source>
        <dbReference type="ARBA" id="ARBA00022490"/>
    </source>
</evidence>
<dbReference type="PIRSF" id="PIRSF001500">
    <property type="entry name" value="Chor_mut_pdt_Ppr"/>
    <property type="match status" value="1"/>
</dbReference>
<evidence type="ECO:0000256" key="14">
    <source>
        <dbReference type="ARBA" id="ARBA00023239"/>
    </source>
</evidence>
<dbReference type="Proteomes" id="UP000623681">
    <property type="component" value="Unassembled WGS sequence"/>
</dbReference>
<dbReference type="InterPro" id="IPR011279">
    <property type="entry name" value="Chorismate_mutase_GmP"/>
</dbReference>
<feature type="domain" description="Prephenate dehydratase" evidence="21">
    <location>
        <begin position="111"/>
        <end position="288"/>
    </location>
</feature>
<dbReference type="InterPro" id="IPR045865">
    <property type="entry name" value="ACT-like_dom_sf"/>
</dbReference>
<evidence type="ECO:0000259" key="22">
    <source>
        <dbReference type="PROSITE" id="PS51671"/>
    </source>
</evidence>
<dbReference type="PANTHER" id="PTHR21022">
    <property type="entry name" value="PREPHENATE DEHYDRATASE P PROTEIN"/>
    <property type="match status" value="1"/>
</dbReference>
<organism evidence="23 24">
    <name type="scientific">Clostridium paridis</name>
    <dbReference type="NCBI Taxonomy" id="2803863"/>
    <lineage>
        <taxon>Bacteria</taxon>
        <taxon>Bacillati</taxon>
        <taxon>Bacillota</taxon>
        <taxon>Clostridia</taxon>
        <taxon>Eubacteriales</taxon>
        <taxon>Clostridiaceae</taxon>
        <taxon>Clostridium</taxon>
    </lineage>
</organism>
<dbReference type="PROSITE" id="PS51168">
    <property type="entry name" value="CHORISMATE_MUT_2"/>
    <property type="match status" value="1"/>
</dbReference>
<evidence type="ECO:0000256" key="13">
    <source>
        <dbReference type="ARBA" id="ARBA00023235"/>
    </source>
</evidence>
<dbReference type="GO" id="GO:0005737">
    <property type="term" value="C:cytoplasm"/>
    <property type="evidence" value="ECO:0007669"/>
    <property type="project" value="UniProtKB-SubCell"/>
</dbReference>
<dbReference type="GO" id="GO:0004106">
    <property type="term" value="F:chorismate mutase activity"/>
    <property type="evidence" value="ECO:0007669"/>
    <property type="project" value="UniProtKB-EC"/>
</dbReference>
<evidence type="ECO:0000256" key="5">
    <source>
        <dbReference type="ARBA" id="ARBA00004817"/>
    </source>
</evidence>
<evidence type="ECO:0000256" key="1">
    <source>
        <dbReference type="ARBA" id="ARBA00000824"/>
    </source>
</evidence>
<comment type="pathway">
    <text evidence="5">Metabolic intermediate biosynthesis; prephenate biosynthesis; prephenate from chorismate: step 1/1.</text>
</comment>
<keyword evidence="9" id="KW-0963">Cytoplasm</keyword>
<evidence type="ECO:0000256" key="8">
    <source>
        <dbReference type="ARBA" id="ARBA00021872"/>
    </source>
</evidence>
<evidence type="ECO:0000256" key="15">
    <source>
        <dbReference type="ARBA" id="ARBA00023268"/>
    </source>
</evidence>
<dbReference type="CDD" id="cd13631">
    <property type="entry name" value="PBP2_Ct-PDT_like"/>
    <property type="match status" value="1"/>
</dbReference>